<dbReference type="Proteomes" id="UP000279833">
    <property type="component" value="Unassembled WGS sequence"/>
</dbReference>
<dbReference type="EMBL" id="UZAK01041371">
    <property type="protein sequence ID" value="VDP66643.1"/>
    <property type="molecule type" value="Genomic_DNA"/>
</dbReference>
<evidence type="ECO:0000313" key="3">
    <source>
        <dbReference type="WBParaSite" id="SCUD_0001869001-mRNA-1"/>
    </source>
</evidence>
<organism evidence="3">
    <name type="scientific">Schistosoma curassoni</name>
    <dbReference type="NCBI Taxonomy" id="6186"/>
    <lineage>
        <taxon>Eukaryota</taxon>
        <taxon>Metazoa</taxon>
        <taxon>Spiralia</taxon>
        <taxon>Lophotrochozoa</taxon>
        <taxon>Platyhelminthes</taxon>
        <taxon>Trematoda</taxon>
        <taxon>Digenea</taxon>
        <taxon>Strigeidida</taxon>
        <taxon>Schistosomatoidea</taxon>
        <taxon>Schistosomatidae</taxon>
        <taxon>Schistosoma</taxon>
    </lineage>
</organism>
<gene>
    <name evidence="1" type="ORF">SCUD_LOCUS18687</name>
</gene>
<reference evidence="3" key="1">
    <citation type="submission" date="2016-06" db="UniProtKB">
        <authorList>
            <consortium name="WormBaseParasite"/>
        </authorList>
    </citation>
    <scope>IDENTIFICATION</scope>
</reference>
<proteinExistence type="predicted"/>
<evidence type="ECO:0000313" key="1">
    <source>
        <dbReference type="EMBL" id="VDP66643.1"/>
    </source>
</evidence>
<reference evidence="1 2" key="2">
    <citation type="submission" date="2018-11" db="EMBL/GenBank/DDBJ databases">
        <authorList>
            <consortium name="Pathogen Informatics"/>
        </authorList>
    </citation>
    <scope>NUCLEOTIDE SEQUENCE [LARGE SCALE GENOMIC DNA]</scope>
    <source>
        <strain evidence="1">Dakar</strain>
        <strain evidence="2">Dakar, Senegal</strain>
    </source>
</reference>
<dbReference type="STRING" id="6186.A0A183KUE6"/>
<name>A0A183KUE6_9TREM</name>
<keyword evidence="2" id="KW-1185">Reference proteome</keyword>
<accession>A0A183KUE6</accession>
<dbReference type="WBParaSite" id="SCUD_0001869001-mRNA-1">
    <property type="protein sequence ID" value="SCUD_0001869001-mRNA-1"/>
    <property type="gene ID" value="SCUD_0001869001"/>
</dbReference>
<sequence>MCISRTILLPCDGNNWKDIKHILTRITEEKLCLSESLRLLDVVRNLFYGSTDQNELTGNILPVHNAYVGLGNFVYLCLVISRRVWSHLDLLKCLSTDLATNHDFGPTYDRLVNALSSTRLPCLLVDNTLTSDQMAFKAHLPVVHFMGSRVGGQLLSGGISQTEHLFSKYPDLIAVIPLCPRLGDGETLWVDHVRGPFLPQALGLSVKTGYLFEKAVNWSRFILLNSSQYPAWMSEVQYSAQCLVREIILVSSGLFPNELRYNSDLIRPSLFSPLWWDYLTSKPDVQSRYVTNRSIQPSNPSIYPRNTEMKWIQTNSTSAMLKFADKFICEIMCDIQNAIKMIQVNKSSRCNVKKTDSLSQRSQNAYENESSVQSNLNVINSPLNTSKINNRLCNNVGRFATNRPDSGFVKLFSLFFL</sequence>
<protein>
    <submittedName>
        <fullName evidence="3">Exostosin domain-containing protein</fullName>
    </submittedName>
</protein>
<dbReference type="AlphaFoldDB" id="A0A183KUE6"/>
<evidence type="ECO:0000313" key="2">
    <source>
        <dbReference type="Proteomes" id="UP000279833"/>
    </source>
</evidence>